<dbReference type="RefSeq" id="WP_138771162.1">
    <property type="nucleotide sequence ID" value="NZ_JBHSSX010000048.1"/>
</dbReference>
<organism evidence="2 3">
    <name type="scientific">Alloalcanivorax gelatiniphagus</name>
    <dbReference type="NCBI Taxonomy" id="1194167"/>
    <lineage>
        <taxon>Bacteria</taxon>
        <taxon>Pseudomonadati</taxon>
        <taxon>Pseudomonadota</taxon>
        <taxon>Gammaproteobacteria</taxon>
        <taxon>Oceanospirillales</taxon>
        <taxon>Alcanivoracaceae</taxon>
        <taxon>Alloalcanivorax</taxon>
    </lineage>
</organism>
<keyword evidence="1" id="KW-1133">Transmembrane helix</keyword>
<dbReference type="Proteomes" id="UP000739180">
    <property type="component" value="Unassembled WGS sequence"/>
</dbReference>
<reference evidence="2 3" key="1">
    <citation type="submission" date="2019-05" db="EMBL/GenBank/DDBJ databases">
        <title>Genome of Alcanivorax gelatiniphagus, an oil degrading marine bacteria.</title>
        <authorList>
            <person name="Kwon K.K."/>
        </authorList>
    </citation>
    <scope>NUCLEOTIDE SEQUENCE [LARGE SCALE GENOMIC DNA]</scope>
    <source>
        <strain evidence="2 3">MEBiC 08158</strain>
    </source>
</reference>
<keyword evidence="3" id="KW-1185">Reference proteome</keyword>
<gene>
    <name evidence="2" type="ORF">FGS76_03060</name>
</gene>
<keyword evidence="1" id="KW-0812">Transmembrane</keyword>
<dbReference type="Pfam" id="PF10617">
    <property type="entry name" value="DUF2474"/>
    <property type="match status" value="1"/>
</dbReference>
<proteinExistence type="predicted"/>
<comment type="caution">
    <text evidence="2">The sequence shown here is derived from an EMBL/GenBank/DDBJ whole genome shotgun (WGS) entry which is preliminary data.</text>
</comment>
<protein>
    <submittedName>
        <fullName evidence="2">DUF2474 domain-containing protein</fullName>
    </submittedName>
</protein>
<evidence type="ECO:0000313" key="2">
    <source>
        <dbReference type="EMBL" id="TMW14490.1"/>
    </source>
</evidence>
<feature type="transmembrane region" description="Helical" evidence="1">
    <location>
        <begin position="21"/>
        <end position="42"/>
    </location>
</feature>
<dbReference type="EMBL" id="VCQT01000014">
    <property type="protein sequence ID" value="TMW14490.1"/>
    <property type="molecule type" value="Genomic_DNA"/>
</dbReference>
<evidence type="ECO:0000256" key="1">
    <source>
        <dbReference type="SAM" id="Phobius"/>
    </source>
</evidence>
<accession>A0ABY2XPI1</accession>
<sequence>MSGREPAAPRPSRLRRLGWLVLIWGASVATLAGVAALMRALMNALGLQA</sequence>
<name>A0ABY2XPI1_9GAMM</name>
<keyword evidence="1" id="KW-0472">Membrane</keyword>
<dbReference type="InterPro" id="IPR018895">
    <property type="entry name" value="DUF2474"/>
</dbReference>
<evidence type="ECO:0000313" key="3">
    <source>
        <dbReference type="Proteomes" id="UP000739180"/>
    </source>
</evidence>